<reference evidence="1" key="1">
    <citation type="submission" date="2014-11" db="EMBL/GenBank/DDBJ databases">
        <authorList>
            <person name="Amaro Gonzalez C."/>
        </authorList>
    </citation>
    <scope>NUCLEOTIDE SEQUENCE</scope>
</reference>
<organism evidence="1">
    <name type="scientific">Anguilla anguilla</name>
    <name type="common">European freshwater eel</name>
    <name type="synonym">Muraena anguilla</name>
    <dbReference type="NCBI Taxonomy" id="7936"/>
    <lineage>
        <taxon>Eukaryota</taxon>
        <taxon>Metazoa</taxon>
        <taxon>Chordata</taxon>
        <taxon>Craniata</taxon>
        <taxon>Vertebrata</taxon>
        <taxon>Euteleostomi</taxon>
        <taxon>Actinopterygii</taxon>
        <taxon>Neopterygii</taxon>
        <taxon>Teleostei</taxon>
        <taxon>Anguilliformes</taxon>
        <taxon>Anguillidae</taxon>
        <taxon>Anguilla</taxon>
    </lineage>
</organism>
<evidence type="ECO:0000313" key="1">
    <source>
        <dbReference type="EMBL" id="JAH29882.1"/>
    </source>
</evidence>
<dbReference type="EMBL" id="GBXM01078695">
    <property type="protein sequence ID" value="JAH29882.1"/>
    <property type="molecule type" value="Transcribed_RNA"/>
</dbReference>
<accession>A0A0E9RM51</accession>
<sequence length="26" mass="3267">MYVLKYIKIFNVVICIYKKNRQYNIV</sequence>
<reference evidence="1" key="2">
    <citation type="journal article" date="2015" name="Fish Shellfish Immunol.">
        <title>Early steps in the European eel (Anguilla anguilla)-Vibrio vulnificus interaction in the gills: Role of the RtxA13 toxin.</title>
        <authorList>
            <person name="Callol A."/>
            <person name="Pajuelo D."/>
            <person name="Ebbesson L."/>
            <person name="Teles M."/>
            <person name="MacKenzie S."/>
            <person name="Amaro C."/>
        </authorList>
    </citation>
    <scope>NUCLEOTIDE SEQUENCE</scope>
</reference>
<protein>
    <submittedName>
        <fullName evidence="1">Uncharacterized protein</fullName>
    </submittedName>
</protein>
<proteinExistence type="predicted"/>
<name>A0A0E9RM51_ANGAN</name>
<dbReference type="AlphaFoldDB" id="A0A0E9RM51"/>